<evidence type="ECO:0000313" key="13">
    <source>
        <dbReference type="EMBL" id="RKL30746.1"/>
    </source>
</evidence>
<dbReference type="Gene3D" id="4.10.1000.10">
    <property type="entry name" value="Zinc finger, CCCH-type"/>
    <property type="match status" value="1"/>
</dbReference>
<dbReference type="InterPro" id="IPR047187">
    <property type="entry name" value="SF1_C_Upf1"/>
</dbReference>
<feature type="region of interest" description="Disordered" evidence="10">
    <location>
        <begin position="1"/>
        <end position="33"/>
    </location>
</feature>
<dbReference type="PANTHER" id="PTHR10887:SF445">
    <property type="entry name" value="NFX1-TYPE ZINC FINGER-CONTAINING PROTEIN 1"/>
    <property type="match status" value="1"/>
</dbReference>
<dbReference type="EMBL" id="MRDB01000050">
    <property type="protein sequence ID" value="RKL30746.1"/>
    <property type="molecule type" value="Genomic_DNA"/>
</dbReference>
<keyword evidence="9" id="KW-0175">Coiled coil</keyword>
<feature type="zinc finger region" description="C3H1-type" evidence="8">
    <location>
        <begin position="27"/>
        <end position="54"/>
    </location>
</feature>
<evidence type="ECO:0000256" key="10">
    <source>
        <dbReference type="SAM" id="MobiDB-lite"/>
    </source>
</evidence>
<evidence type="ECO:0000256" key="7">
    <source>
        <dbReference type="ARBA" id="ARBA00022859"/>
    </source>
</evidence>
<reference evidence="13 14" key="1">
    <citation type="journal article" date="2018" name="Sci. Rep.">
        <title>Characterisation of pathogen-specific regions and novel effector candidates in Fusarium oxysporum f. sp. cepae.</title>
        <authorList>
            <person name="Armitage A.D."/>
            <person name="Taylor A."/>
            <person name="Sobczyk M.K."/>
            <person name="Baxter L."/>
            <person name="Greenfield B.P."/>
            <person name="Bates H.J."/>
            <person name="Wilson F."/>
            <person name="Jackson A.C."/>
            <person name="Ott S."/>
            <person name="Harrison R.J."/>
            <person name="Clarkson J.P."/>
        </authorList>
    </citation>
    <scope>NUCLEOTIDE SEQUENCE [LARGE SCALE GENOMIC DNA]</scope>
    <source>
        <strain evidence="13 14">Fp_A8</strain>
    </source>
</reference>
<dbReference type="InterPro" id="IPR045055">
    <property type="entry name" value="DNA2/NAM7-like"/>
</dbReference>
<evidence type="ECO:0000256" key="8">
    <source>
        <dbReference type="PROSITE-ProRule" id="PRU00723"/>
    </source>
</evidence>
<keyword evidence="7" id="KW-0391">Immunity</keyword>
<dbReference type="PROSITE" id="PS50103">
    <property type="entry name" value="ZF_C3H1"/>
    <property type="match status" value="1"/>
</dbReference>
<keyword evidence="5" id="KW-0547">Nucleotide-binding</keyword>
<keyword evidence="4 8" id="KW-0863">Zinc-finger</keyword>
<comment type="caution">
    <text evidence="13">The sequence shown here is derived from an EMBL/GenBank/DDBJ whole genome shotgun (WGS) entry which is preliminary data.</text>
</comment>
<dbReference type="GO" id="GO:0031380">
    <property type="term" value="C:nuclear RNA-directed RNA polymerase complex"/>
    <property type="evidence" value="ECO:0007669"/>
    <property type="project" value="TreeGrafter"/>
</dbReference>
<evidence type="ECO:0000256" key="5">
    <source>
        <dbReference type="ARBA" id="ARBA00022806"/>
    </source>
</evidence>
<keyword evidence="3 8" id="KW-0479">Metal-binding</keyword>
<comment type="subcellular location">
    <subcellularLocation>
        <location evidence="1">Cytoplasm</location>
    </subcellularLocation>
</comment>
<dbReference type="Pfam" id="PF13086">
    <property type="entry name" value="AAA_11"/>
    <property type="match status" value="1"/>
</dbReference>
<dbReference type="FunFam" id="3.40.50.300:FF:001660">
    <property type="entry name" value="NF-X1 finger and helicase protein, putative"/>
    <property type="match status" value="1"/>
</dbReference>
<evidence type="ECO:0000313" key="14">
    <source>
        <dbReference type="Proteomes" id="UP000283569"/>
    </source>
</evidence>
<accession>A0A420SN95</accession>
<dbReference type="PROSITE" id="PS51981">
    <property type="entry name" value="ZF_RZ"/>
    <property type="match status" value="1"/>
</dbReference>
<gene>
    <name evidence="13" type="ORF">BFJ72_g11311</name>
</gene>
<evidence type="ECO:0000256" key="2">
    <source>
        <dbReference type="ARBA" id="ARBA00022490"/>
    </source>
</evidence>
<evidence type="ECO:0000256" key="3">
    <source>
        <dbReference type="ARBA" id="ARBA00022723"/>
    </source>
</evidence>
<keyword evidence="5" id="KW-0347">Helicase</keyword>
<evidence type="ECO:0000256" key="1">
    <source>
        <dbReference type="ARBA" id="ARBA00004496"/>
    </source>
</evidence>
<dbReference type="PANTHER" id="PTHR10887">
    <property type="entry name" value="DNA2/NAM7 HELICASE FAMILY"/>
    <property type="match status" value="1"/>
</dbReference>
<dbReference type="Pfam" id="PF20173">
    <property type="entry name" value="ZnF_RZ-type"/>
    <property type="match status" value="1"/>
</dbReference>
<evidence type="ECO:0000259" key="11">
    <source>
        <dbReference type="PROSITE" id="PS50103"/>
    </source>
</evidence>
<feature type="domain" description="C3H1-type" evidence="11">
    <location>
        <begin position="27"/>
        <end position="54"/>
    </location>
</feature>
<keyword evidence="5" id="KW-0378">Hydrolase</keyword>
<keyword evidence="2" id="KW-0963">Cytoplasm</keyword>
<dbReference type="SMART" id="SM00356">
    <property type="entry name" value="ZnF_C3H1"/>
    <property type="match status" value="1"/>
</dbReference>
<dbReference type="SUPFAM" id="SSF52540">
    <property type="entry name" value="P-loop containing nucleoside triphosphate hydrolases"/>
    <property type="match status" value="1"/>
</dbReference>
<proteinExistence type="predicted"/>
<dbReference type="InterPro" id="IPR027417">
    <property type="entry name" value="P-loop_NTPase"/>
</dbReference>
<keyword evidence="5" id="KW-0067">ATP-binding</keyword>
<dbReference type="Pfam" id="PF13087">
    <property type="entry name" value="AAA_12"/>
    <property type="match status" value="1"/>
</dbReference>
<dbReference type="InterPro" id="IPR041677">
    <property type="entry name" value="DNA2/NAM7_AAA_11"/>
</dbReference>
<dbReference type="CDD" id="cd18808">
    <property type="entry name" value="SF1_C_Upf1"/>
    <property type="match status" value="1"/>
</dbReference>
<dbReference type="Pfam" id="PF18044">
    <property type="entry name" value="zf-CCCH_4"/>
    <property type="match status" value="1"/>
</dbReference>
<dbReference type="GO" id="GO:0004386">
    <property type="term" value="F:helicase activity"/>
    <property type="evidence" value="ECO:0007669"/>
    <property type="project" value="InterPro"/>
</dbReference>
<dbReference type="InterPro" id="IPR041367">
    <property type="entry name" value="Znf-CCCH_4"/>
</dbReference>
<dbReference type="Proteomes" id="UP000283569">
    <property type="component" value="Unassembled WGS sequence"/>
</dbReference>
<organism evidence="13 14">
    <name type="scientific">Gibberella intermedia</name>
    <name type="common">Bulb rot disease fungus</name>
    <name type="synonym">Fusarium proliferatum</name>
    <dbReference type="NCBI Taxonomy" id="948311"/>
    <lineage>
        <taxon>Eukaryota</taxon>
        <taxon>Fungi</taxon>
        <taxon>Dikarya</taxon>
        <taxon>Ascomycota</taxon>
        <taxon>Pezizomycotina</taxon>
        <taxon>Sordariomycetes</taxon>
        <taxon>Hypocreomycetidae</taxon>
        <taxon>Hypocreales</taxon>
        <taxon>Nectriaceae</taxon>
        <taxon>Fusarium</taxon>
        <taxon>Fusarium fujikuroi species complex</taxon>
    </lineage>
</organism>
<feature type="coiled-coil region" evidence="9">
    <location>
        <begin position="1465"/>
        <end position="1492"/>
    </location>
</feature>
<evidence type="ECO:0000256" key="9">
    <source>
        <dbReference type="SAM" id="Coils"/>
    </source>
</evidence>
<keyword evidence="6 8" id="KW-0862">Zinc</keyword>
<dbReference type="GO" id="GO:0002376">
    <property type="term" value="P:immune system process"/>
    <property type="evidence" value="ECO:0007669"/>
    <property type="project" value="UniProtKB-KW"/>
</dbReference>
<evidence type="ECO:0000256" key="4">
    <source>
        <dbReference type="ARBA" id="ARBA00022771"/>
    </source>
</evidence>
<feature type="domain" description="RZ-type" evidence="12">
    <location>
        <begin position="1722"/>
        <end position="1798"/>
    </location>
</feature>
<sequence length="1798" mass="200682">MWRGGSWRGGRGGSRPPGPRNEPNETRDSSKPCFHFQRGQCKFGESCKFSHDASSAAGQDRARDKPFRPEDLGSREEYYEWKRLLRKPTHDFDPSDAFQHADKLWKGAREILDGDNLEKHQELARELVKDAFHGPEWITYVSKNATFTESNQLMCVKNLLKVITHPSIKPLSIDPYVGAMYVLLGGTNGEQGIALLSRMCNRLLRHIKASGGSPGSTIKSMVDVIIKAFHELLSKVQRAQFSDGTPGLLKSLDKLVDELTESASKADLDGLKTRLEIIKRVVSGSTGRILATQDASKDSSKEPKLVTSSFPQAVAIPGGRHDNDFADISDVSLLPTQGEITSVHEDYLPSTNFLHPHVLRDPMQRYIDSIFRLVRHDTLGPVNDVLRDVLASDNVTTARLTDRNSQAQVYHSSIVSRIFIHERRGLEAIVSFSAPTYIARKSPADQRDWWQRSPRLGEGTLLCFVTSDTEHQDQRLLFLQVTSKTIESESSKSDTTKSALVSYRSAPSITVKLATHKQSDLNFLVRTFRENVGGVLVDFNGIIPETFIPILRNLQTIKRENHIAFQNWILPAPEGVHPMQPPLYARKARFMFPLRSITKGGNRNIYLDPNSKLENINLKEIEDATGLDHGQCLGLVGALTREYALIRGPPGTGKSYLGVQLVRTLLAVKEQADLGPILIICYTNHALDQFLKHLLDVGIDAIIRIGGRSVAEELDGKNLRTVSRETPKTRVEAQILGEAYSEQEKSLESAACALGTLVKARRGASWEGLERHIQSKYPLIYRQLGWVDDEGFEMVSKDPLKTWMGIRPPPTTDWQTSLEDIIKLAEESVHLLPPAERWILVEHWLEELQEDQLGMLYEALDDFDGHRKAIYRTHDAVDERTLTRADVIGITTTSLAGRIELLRNLDFKVVLCEEAGELKESDIISSLKSGVEHFIQIGDHRQLRPQINNFNLSLESASGRYWQLDRSQFERRATGEPGLAPAPFDQLNVQRRMRPEISQLIRRVYPNLEDHTSVNDLGNVVGTRKNLFWPDHNHPEDTGGDGTHVKSHSNMWETEMATALVRHLVRQGEYKTEDIALLTPYTGQLQQLRAALGKDFEICLSDRDMNQLAQEGFEDDSAEKGGDRKMIEKKQLLQTIRLATVDNFQGEEAKVIIVSLVRSNAQRKVGFLRTENRINVLLSRAKNGMYLIGNSETYLNVPMWADVHQQLSLADCPAVATLYLSIASLMLTLKVSVAPSLALTYTHVAINALGPAADVAMNTARWLIGAVERSVIDLTALVIIDVLASATMGSHVVHVKRLVRFDAHTLPVLRLATRRALRVSRSVLGLVLIKDLVQCRAQRHATASLAMNDAPEYFPVECGDKGEQRVDLLEFLSYAEVDLDESPVVVLSCGHFFTGETLDGLVGLDEVYTRDREGSFCGLKDIAGSLSTKVPFCPDCKRPIRQFATKRYNRLINRAVMDQICKRFMITGREQLDSLEQQLRILEDKLDSNRQAYGLNNGVGVLPSKRYEGLDKLTAAGKALVKNMNEENQPTKVLFDAIATSRAKATGDSVSVIRRMEALSLSPPASDSQIVLGADLLVIKALEIKLKDFITFLKNWKDTAGGDLLRGWIKEQTIPSMPKVLRSCEKLIEQAQQAKLPRIVVAATLAFARVSQLLAWRSQAADKSSVQKSEEKNTEAVEDRMNTARQLLHKALEHCSQLGNSDEMKERVQAMLGLFEPRYEEVTPEELASIKSAMVSGRGGIATHSGHWYRCVNGHPFAIGECGMPMEVARCSECGAPIGGRNHQALDGVTHAEDIERS</sequence>
<dbReference type="GO" id="GO:0031048">
    <property type="term" value="P:regulatory ncRNA-mediated heterochromatin formation"/>
    <property type="evidence" value="ECO:0007669"/>
    <property type="project" value="TreeGrafter"/>
</dbReference>
<feature type="compositionally biased region" description="Gly residues" evidence="10">
    <location>
        <begin position="1"/>
        <end position="15"/>
    </location>
</feature>
<dbReference type="GO" id="GO:0008270">
    <property type="term" value="F:zinc ion binding"/>
    <property type="evidence" value="ECO:0007669"/>
    <property type="project" value="UniProtKB-KW"/>
</dbReference>
<protein>
    <submittedName>
        <fullName evidence="13">Uncharacterized protein</fullName>
    </submittedName>
</protein>
<dbReference type="Gene3D" id="3.40.50.300">
    <property type="entry name" value="P-loop containing nucleotide triphosphate hydrolases"/>
    <property type="match status" value="2"/>
</dbReference>
<evidence type="ECO:0000259" key="12">
    <source>
        <dbReference type="PROSITE" id="PS51981"/>
    </source>
</evidence>
<name>A0A420SN95_GIBIN</name>
<dbReference type="InterPro" id="IPR000571">
    <property type="entry name" value="Znf_CCCH"/>
</dbReference>
<dbReference type="InterPro" id="IPR046439">
    <property type="entry name" value="ZF_RZ_dom"/>
</dbReference>
<dbReference type="GO" id="GO:0005737">
    <property type="term" value="C:cytoplasm"/>
    <property type="evidence" value="ECO:0007669"/>
    <property type="project" value="UniProtKB-SubCell"/>
</dbReference>
<dbReference type="InterPro" id="IPR041679">
    <property type="entry name" value="DNA2/NAM7-like_C"/>
</dbReference>
<evidence type="ECO:0000256" key="6">
    <source>
        <dbReference type="ARBA" id="ARBA00022833"/>
    </source>
</evidence>